<sequence length="268" mass="30700">MSIPGPNGPHSWGSGYPGWADGRRQPLREKRWPASFGHLSVQTPPSEAGTAKEVPLVRAEELVKCQGWHQVLIPRLIDSLFNWFRNNVYHLKEESSAAPYYALEGPLQRPNGAGTHEDPFVMQLPALLIPTLKADNGDGTWHVFMELPLRHSVLYQLTAAPRAMTRRWTVNGSQGPVYQYKTMCYLKETWMVIELPSWDNVQVLLQEMPSPTPSLQRVTLRMQLIARLPTTEVHPHQYSYYTYHYMFELDRHTPVPRPIAAAHFPQAR</sequence>
<gene>
    <name evidence="2" type="ORF">Rt10032_c18g5991</name>
</gene>
<evidence type="ECO:0000256" key="1">
    <source>
        <dbReference type="SAM" id="MobiDB-lite"/>
    </source>
</evidence>
<dbReference type="Proteomes" id="UP000321518">
    <property type="component" value="Unassembled WGS sequence"/>
</dbReference>
<evidence type="ECO:0000313" key="2">
    <source>
        <dbReference type="EMBL" id="GEM11974.1"/>
    </source>
</evidence>
<accession>A0A511KR24</accession>
<name>A0A511KR24_RHOTO</name>
<proteinExistence type="predicted"/>
<organism evidence="2 3">
    <name type="scientific">Rhodotorula toruloides</name>
    <name type="common">Yeast</name>
    <name type="synonym">Rhodosporidium toruloides</name>
    <dbReference type="NCBI Taxonomy" id="5286"/>
    <lineage>
        <taxon>Eukaryota</taxon>
        <taxon>Fungi</taxon>
        <taxon>Dikarya</taxon>
        <taxon>Basidiomycota</taxon>
        <taxon>Pucciniomycotina</taxon>
        <taxon>Microbotryomycetes</taxon>
        <taxon>Sporidiobolales</taxon>
        <taxon>Sporidiobolaceae</taxon>
        <taxon>Rhodotorula</taxon>
    </lineage>
</organism>
<feature type="region of interest" description="Disordered" evidence="1">
    <location>
        <begin position="1"/>
        <end position="20"/>
    </location>
</feature>
<protein>
    <submittedName>
        <fullName evidence="2">Salivary gland secretion 1</fullName>
    </submittedName>
</protein>
<reference evidence="2 3" key="1">
    <citation type="submission" date="2019-07" db="EMBL/GenBank/DDBJ databases">
        <title>Rhodotorula toruloides NBRC10032 genome sequencing.</title>
        <authorList>
            <person name="Shida Y."/>
            <person name="Takaku H."/>
            <person name="Ogasawara W."/>
            <person name="Mori K."/>
        </authorList>
    </citation>
    <scope>NUCLEOTIDE SEQUENCE [LARGE SCALE GENOMIC DNA]</scope>
    <source>
        <strain evidence="2 3">NBRC10032</strain>
    </source>
</reference>
<dbReference type="AlphaFoldDB" id="A0A511KR24"/>
<evidence type="ECO:0000313" key="3">
    <source>
        <dbReference type="Proteomes" id="UP000321518"/>
    </source>
</evidence>
<comment type="caution">
    <text evidence="2">The sequence shown here is derived from an EMBL/GenBank/DDBJ whole genome shotgun (WGS) entry which is preliminary data.</text>
</comment>
<dbReference type="OrthoDB" id="10270906at2759"/>
<dbReference type="EMBL" id="BJWK01000018">
    <property type="protein sequence ID" value="GEM11974.1"/>
    <property type="molecule type" value="Genomic_DNA"/>
</dbReference>